<evidence type="ECO:0000313" key="2">
    <source>
        <dbReference type="Proteomes" id="UP000030949"/>
    </source>
</evidence>
<name>A0A0B1Z777_9PSED</name>
<dbReference type="RefSeq" id="WP_039588512.1">
    <property type="nucleotide sequence ID" value="NZ_JQGJ02000002.1"/>
</dbReference>
<comment type="caution">
    <text evidence="1">The sequence shown here is derived from an EMBL/GenBank/DDBJ whole genome shotgun (WGS) entry which is preliminary data.</text>
</comment>
<dbReference type="GO" id="GO:0008168">
    <property type="term" value="F:methyltransferase activity"/>
    <property type="evidence" value="ECO:0007669"/>
    <property type="project" value="UniProtKB-KW"/>
</dbReference>
<gene>
    <name evidence="1" type="ORF">JZ00_01050</name>
</gene>
<dbReference type="EMBL" id="JQGJ01000001">
    <property type="protein sequence ID" value="KHK66450.1"/>
    <property type="molecule type" value="Genomic_DNA"/>
</dbReference>
<protein>
    <submittedName>
        <fullName evidence="1">Methyltransferase</fullName>
    </submittedName>
</protein>
<sequence length="337" mass="36860">MTPNLMAYYLSRNRVLSLIKNQGLPSDIHRSLSGLPVSMASAILSNDVGAYVLKAISVGQIKTLQELLMEGKAQKGQLFIYTGCLTGKGFGANNKAPGLEMYTTLTSPFENVKLSLAFSKSGLVNDTAYTRLSGVTSPFVFAYIAEAEDGVISAIPIVIGDLVDSDISIPSLLSFGISLLPEEVEQFSAIDRTWTPSKTKFELMRTIPEKCVKELICALLQQEPQHDWGGEESDIFTSGLLVGGKRMTGAFLLKGPAKFHPMKPTDLGKNGDQIYRLFNIPADVYVIQHCHSIEPSVRAMAEAFAIRRNLTAPCRLLFLDGRDTARLLKANGLWPEQ</sequence>
<proteinExistence type="predicted"/>
<dbReference type="AlphaFoldDB" id="A0A0B1Z777"/>
<reference evidence="2" key="1">
    <citation type="submission" date="2015-03" db="EMBL/GenBank/DDBJ databases">
        <title>Pseudomonas frederiksbergensis hydrocarbon degrader.</title>
        <authorList>
            <person name="Brown L.M."/>
            <person name="Ruiz O.N."/>
            <person name="Mueller S."/>
            <person name="Gunasekera T.S."/>
        </authorList>
    </citation>
    <scope>NUCLEOTIDE SEQUENCE [LARGE SCALE GENOMIC DNA]</scope>
    <source>
        <strain evidence="2">SI8</strain>
    </source>
</reference>
<evidence type="ECO:0000313" key="1">
    <source>
        <dbReference type="EMBL" id="KHK66450.1"/>
    </source>
</evidence>
<accession>A0A0B1Z777</accession>
<keyword evidence="1" id="KW-0489">Methyltransferase</keyword>
<organism evidence="1 2">
    <name type="scientific">Pseudomonas frederiksbergensis</name>
    <dbReference type="NCBI Taxonomy" id="104087"/>
    <lineage>
        <taxon>Bacteria</taxon>
        <taxon>Pseudomonadati</taxon>
        <taxon>Pseudomonadota</taxon>
        <taxon>Gammaproteobacteria</taxon>
        <taxon>Pseudomonadales</taxon>
        <taxon>Pseudomonadaceae</taxon>
        <taxon>Pseudomonas</taxon>
    </lineage>
</organism>
<keyword evidence="1" id="KW-0808">Transferase</keyword>
<dbReference type="GO" id="GO:0032259">
    <property type="term" value="P:methylation"/>
    <property type="evidence" value="ECO:0007669"/>
    <property type="project" value="UniProtKB-KW"/>
</dbReference>
<dbReference type="Proteomes" id="UP000030949">
    <property type="component" value="Unassembled WGS sequence"/>
</dbReference>